<dbReference type="GO" id="GO:0071555">
    <property type="term" value="P:cell wall organization"/>
    <property type="evidence" value="ECO:0007669"/>
    <property type="project" value="UniProtKB-KW"/>
</dbReference>
<keyword evidence="11 23" id="KW-0472">Membrane</keyword>
<feature type="compositionally biased region" description="Basic and acidic residues" evidence="22">
    <location>
        <begin position="470"/>
        <end position="482"/>
    </location>
</feature>
<feature type="compositionally biased region" description="Low complexity" evidence="22">
    <location>
        <begin position="433"/>
        <end position="442"/>
    </location>
</feature>
<keyword evidence="10 23" id="KW-1133">Transmembrane helix</keyword>
<evidence type="ECO:0000256" key="17">
    <source>
        <dbReference type="ARBA" id="ARBA00041185"/>
    </source>
</evidence>
<comment type="catalytic activity">
    <reaction evidence="20">
        <text>[GlcNAc-(1-&gt;4)-Mur2Ac(oyl-L-Ala-gamma-D-Glu-L-Lys-D-Ala-D-Ala)](n)-di-trans,octa-cis-undecaprenyl diphosphate + beta-D-GlcNAc-(1-&gt;4)-Mur2Ac(oyl-L-Ala-gamma-D-Glu-L-Lys-D-Ala-D-Ala)-di-trans,octa-cis-undecaprenyl diphosphate = [GlcNAc-(1-&gt;4)-Mur2Ac(oyl-L-Ala-gamma-D-Glu-L-Lys-D-Ala-D-Ala)](n+1)-di-trans,octa-cis-undecaprenyl diphosphate + di-trans,octa-cis-undecaprenyl diphosphate + H(+)</text>
        <dbReference type="Rhea" id="RHEA:23708"/>
        <dbReference type="Rhea" id="RHEA-COMP:9602"/>
        <dbReference type="Rhea" id="RHEA-COMP:9603"/>
        <dbReference type="ChEBI" id="CHEBI:15378"/>
        <dbReference type="ChEBI" id="CHEBI:58405"/>
        <dbReference type="ChEBI" id="CHEBI:60033"/>
        <dbReference type="ChEBI" id="CHEBI:78435"/>
        <dbReference type="EC" id="2.4.99.28"/>
    </reaction>
</comment>
<evidence type="ECO:0000256" key="22">
    <source>
        <dbReference type="SAM" id="MobiDB-lite"/>
    </source>
</evidence>
<keyword evidence="12" id="KW-0131">Cell cycle</keyword>
<keyword evidence="7 23" id="KW-0812">Transmembrane</keyword>
<feature type="transmembrane region" description="Helical" evidence="23">
    <location>
        <begin position="64"/>
        <end position="85"/>
    </location>
</feature>
<dbReference type="InterPro" id="IPR013437">
    <property type="entry name" value="FtsW"/>
</dbReference>
<evidence type="ECO:0000313" key="25">
    <source>
        <dbReference type="Proteomes" id="UP000480222"/>
    </source>
</evidence>
<evidence type="ECO:0000256" key="6">
    <source>
        <dbReference type="ARBA" id="ARBA00022679"/>
    </source>
</evidence>
<dbReference type="KEGG" id="cdi:DIP1599"/>
<evidence type="ECO:0000256" key="5">
    <source>
        <dbReference type="ARBA" id="ARBA00022676"/>
    </source>
</evidence>
<evidence type="ECO:0000256" key="1">
    <source>
        <dbReference type="ARBA" id="ARBA00004651"/>
    </source>
</evidence>
<dbReference type="EMBL" id="CADDAV010000021">
    <property type="protein sequence ID" value="CAB0611926.1"/>
    <property type="molecule type" value="Genomic_DNA"/>
</dbReference>
<dbReference type="PANTHER" id="PTHR30474">
    <property type="entry name" value="CELL CYCLE PROTEIN"/>
    <property type="match status" value="1"/>
</dbReference>
<sequence>MSTNTSNRGSRVRDRIASFLGEMMRRPLTDYYIVMFVIALLVLTGVLMVVTSSMATSVSETGSAWTYATKQILLIVIGFIAMIGVMQMPPRKVRKYAVWLMRISILLLIVVLIPGIGTGKEQVGSQSWIPLGPVNIQPSEIARVALAIWGASFLTRKPKVYFRFYGIDFDRRAMFAVIAGFTCALVMAEGDLGMTAMLGFLTLIMLVFAGLPRGLIVAALTISGVAFVLAVTMHGYRGHRITVFIDALFGRFDDIDGVAYQSYQGILSLADGSFTGLGIGQSRAKWFYLPEAKNDFIFAIVGEELGFVGAAIIIGLFTALLLIALRIALRIKDSFLSLAVATLAAGISLQAFINMAYVIGLLPVTGIQLPLISAGGSSAVITLAALGLIANCARYEPEAISAMQSYGRPALDRVLFLREPDVSDIRTRRSTRRSSQGTRQSGAPKRQPPKIERNERVSYRQSSTGTWGSSDRDRTGSVDKQRGAQRQPRRRNYPQDNKRRRR</sequence>
<keyword evidence="3" id="KW-1003">Cell membrane</keyword>
<dbReference type="InterPro" id="IPR018365">
    <property type="entry name" value="Cell_cycle_FtsW-rel_CS"/>
</dbReference>
<feature type="transmembrane region" description="Helical" evidence="23">
    <location>
        <begin position="305"/>
        <end position="329"/>
    </location>
</feature>
<evidence type="ECO:0000256" key="15">
    <source>
        <dbReference type="ARBA" id="ARBA00033270"/>
    </source>
</evidence>
<evidence type="ECO:0000256" key="11">
    <source>
        <dbReference type="ARBA" id="ARBA00023136"/>
    </source>
</evidence>
<dbReference type="InterPro" id="IPR001182">
    <property type="entry name" value="FtsW/RodA"/>
</dbReference>
<evidence type="ECO:0000256" key="3">
    <source>
        <dbReference type="ARBA" id="ARBA00022475"/>
    </source>
</evidence>
<dbReference type="OrthoDB" id="9768187at2"/>
<feature type="compositionally biased region" description="Basic residues" evidence="22">
    <location>
        <begin position="487"/>
        <end position="502"/>
    </location>
</feature>
<evidence type="ECO:0000256" key="23">
    <source>
        <dbReference type="SAM" id="Phobius"/>
    </source>
</evidence>
<comment type="pathway">
    <text evidence="2">Cell wall biogenesis; peptidoglycan biosynthesis.</text>
</comment>
<dbReference type="EC" id="2.4.99.28" evidence="19"/>
<comment type="similarity">
    <text evidence="16">Belongs to the SEDS family. FtsW subfamily.</text>
</comment>
<dbReference type="GO" id="GO:0005886">
    <property type="term" value="C:plasma membrane"/>
    <property type="evidence" value="ECO:0007669"/>
    <property type="project" value="UniProtKB-SubCell"/>
</dbReference>
<reference evidence="24 25" key="1">
    <citation type="submission" date="2020-02" db="EMBL/GenBank/DDBJ databases">
        <authorList>
            <person name="Brisse S."/>
        </authorList>
    </citation>
    <scope>NUCLEOTIDE SEQUENCE [LARGE SCALE GENOMIC DNA]</scope>
    <source>
        <strain evidence="24">CIP107547</strain>
    </source>
</reference>
<dbReference type="GO" id="GO:0032153">
    <property type="term" value="C:cell division site"/>
    <property type="evidence" value="ECO:0007669"/>
    <property type="project" value="TreeGrafter"/>
</dbReference>
<dbReference type="OMA" id="MEPDFGA"/>
<evidence type="ECO:0000256" key="20">
    <source>
        <dbReference type="ARBA" id="ARBA00049902"/>
    </source>
</evidence>
<evidence type="ECO:0000256" key="12">
    <source>
        <dbReference type="ARBA" id="ARBA00023306"/>
    </source>
</evidence>
<evidence type="ECO:0000256" key="8">
    <source>
        <dbReference type="ARBA" id="ARBA00022960"/>
    </source>
</evidence>
<evidence type="ECO:0000256" key="19">
    <source>
        <dbReference type="ARBA" id="ARBA00044770"/>
    </source>
</evidence>
<dbReference type="GO" id="GO:0051301">
    <property type="term" value="P:cell division"/>
    <property type="evidence" value="ECO:0007669"/>
    <property type="project" value="UniProtKB-KW"/>
</dbReference>
<dbReference type="UniPathway" id="UPA00219"/>
<proteinExistence type="inferred from homology"/>
<evidence type="ECO:0000256" key="9">
    <source>
        <dbReference type="ARBA" id="ARBA00022984"/>
    </source>
</evidence>
<evidence type="ECO:0000256" key="14">
    <source>
        <dbReference type="ARBA" id="ARBA00032370"/>
    </source>
</evidence>
<feature type="transmembrane region" description="Helical" evidence="23">
    <location>
        <begin position="175"/>
        <end position="208"/>
    </location>
</feature>
<feature type="transmembrane region" description="Helical" evidence="23">
    <location>
        <begin position="31"/>
        <end position="52"/>
    </location>
</feature>
<organism evidence="24 25">
    <name type="scientific">Corynebacterium diphtheriae</name>
    <dbReference type="NCBI Taxonomy" id="1717"/>
    <lineage>
        <taxon>Bacteria</taxon>
        <taxon>Bacillati</taxon>
        <taxon>Actinomycetota</taxon>
        <taxon>Actinomycetes</taxon>
        <taxon>Mycobacteriales</taxon>
        <taxon>Corynebacteriaceae</taxon>
        <taxon>Corynebacterium</taxon>
    </lineage>
</organism>
<evidence type="ECO:0000256" key="4">
    <source>
        <dbReference type="ARBA" id="ARBA00022618"/>
    </source>
</evidence>
<evidence type="ECO:0000256" key="7">
    <source>
        <dbReference type="ARBA" id="ARBA00022692"/>
    </source>
</evidence>
<keyword evidence="8" id="KW-0133">Cell shape</keyword>
<evidence type="ECO:0000256" key="16">
    <source>
        <dbReference type="ARBA" id="ARBA00038053"/>
    </source>
</evidence>
<evidence type="ECO:0000313" key="24">
    <source>
        <dbReference type="EMBL" id="CAB0611926.1"/>
    </source>
</evidence>
<keyword evidence="13" id="KW-0961">Cell wall biogenesis/degradation</keyword>
<evidence type="ECO:0000256" key="18">
    <source>
        <dbReference type="ARBA" id="ARBA00041418"/>
    </source>
</evidence>
<dbReference type="GO" id="GO:0009252">
    <property type="term" value="P:peptidoglycan biosynthetic process"/>
    <property type="evidence" value="ECO:0007669"/>
    <property type="project" value="UniProtKB-UniPathway"/>
</dbReference>
<dbReference type="Pfam" id="PF01098">
    <property type="entry name" value="FTSW_RODA_SPOVE"/>
    <property type="match status" value="1"/>
</dbReference>
<feature type="compositionally biased region" description="Basic and acidic residues" evidence="22">
    <location>
        <begin position="449"/>
        <end position="458"/>
    </location>
</feature>
<keyword evidence="5" id="KW-0328">Glycosyltransferase</keyword>
<dbReference type="Proteomes" id="UP000480222">
    <property type="component" value="Unassembled WGS sequence"/>
</dbReference>
<feature type="transmembrane region" description="Helical" evidence="23">
    <location>
        <begin position="335"/>
        <end position="359"/>
    </location>
</feature>
<feature type="region of interest" description="Disordered" evidence="22">
    <location>
        <begin position="425"/>
        <end position="502"/>
    </location>
</feature>
<evidence type="ECO:0000256" key="10">
    <source>
        <dbReference type="ARBA" id="ARBA00022989"/>
    </source>
</evidence>
<evidence type="ECO:0000256" key="21">
    <source>
        <dbReference type="ARBA" id="ARBA00049966"/>
    </source>
</evidence>
<name>A0A2T1BRW3_CORDP</name>
<accession>A0A2T1BRW3</accession>
<protein>
    <recommendedName>
        <fullName evidence="17">Probable peptidoglycan glycosyltransferase FtsW</fullName>
        <ecNumber evidence="19">2.4.99.28</ecNumber>
    </recommendedName>
    <alternativeName>
        <fullName evidence="18">Cell division protein FtsW</fullName>
    </alternativeName>
    <alternativeName>
        <fullName evidence="15">Cell wall polymerase</fullName>
    </alternativeName>
    <alternativeName>
        <fullName evidence="14">Peptidoglycan polymerase</fullName>
    </alternativeName>
</protein>
<dbReference type="PANTHER" id="PTHR30474:SF2">
    <property type="entry name" value="PEPTIDOGLYCAN GLYCOSYLTRANSFERASE FTSW-RELATED"/>
    <property type="match status" value="1"/>
</dbReference>
<comment type="subcellular location">
    <subcellularLocation>
        <location evidence="1">Cell membrane</location>
        <topology evidence="1">Multi-pass membrane protein</topology>
    </subcellularLocation>
</comment>
<dbReference type="AlphaFoldDB" id="A0A2T1BRW3"/>
<feature type="transmembrane region" description="Helical" evidence="23">
    <location>
        <begin position="97"/>
        <end position="116"/>
    </location>
</feature>
<dbReference type="GO" id="GO:0008360">
    <property type="term" value="P:regulation of cell shape"/>
    <property type="evidence" value="ECO:0007669"/>
    <property type="project" value="UniProtKB-KW"/>
</dbReference>
<dbReference type="NCBIfam" id="TIGR02614">
    <property type="entry name" value="ftsW"/>
    <property type="match status" value="1"/>
</dbReference>
<keyword evidence="9" id="KW-0573">Peptidoglycan synthesis</keyword>
<comment type="caution">
    <text evidence="24">The sequence shown here is derived from an EMBL/GenBank/DDBJ whole genome shotgun (WGS) entry which is preliminary data.</text>
</comment>
<dbReference type="GO" id="GO:0008955">
    <property type="term" value="F:peptidoglycan glycosyltransferase activity"/>
    <property type="evidence" value="ECO:0007669"/>
    <property type="project" value="UniProtKB-EC"/>
</dbReference>
<comment type="function">
    <text evidence="21">Peptidoglycan polymerase that is essential for cell division.</text>
</comment>
<feature type="transmembrane region" description="Helical" evidence="23">
    <location>
        <begin position="371"/>
        <end position="390"/>
    </location>
</feature>
<keyword evidence="4" id="KW-0132">Cell division</keyword>
<evidence type="ECO:0000256" key="2">
    <source>
        <dbReference type="ARBA" id="ARBA00004752"/>
    </source>
</evidence>
<dbReference type="PROSITE" id="PS00428">
    <property type="entry name" value="FTSW_RODA_SPOVE"/>
    <property type="match status" value="1"/>
</dbReference>
<gene>
    <name evidence="24" type="ORF">CIP107547_01802</name>
</gene>
<feature type="compositionally biased region" description="Polar residues" evidence="22">
    <location>
        <begin position="459"/>
        <end position="469"/>
    </location>
</feature>
<dbReference type="RefSeq" id="WP_003852155.1">
    <property type="nucleotide sequence ID" value="NZ_CAJDXW010000002.1"/>
</dbReference>
<feature type="transmembrane region" description="Helical" evidence="23">
    <location>
        <begin position="214"/>
        <end position="232"/>
    </location>
</feature>
<evidence type="ECO:0000256" key="13">
    <source>
        <dbReference type="ARBA" id="ARBA00023316"/>
    </source>
</evidence>
<dbReference type="GO" id="GO:0015648">
    <property type="term" value="F:lipid-linked peptidoglycan transporter activity"/>
    <property type="evidence" value="ECO:0007669"/>
    <property type="project" value="TreeGrafter"/>
</dbReference>
<keyword evidence="6" id="KW-0808">Transferase</keyword>